<sequence length="139" mass="15794">MSYSSVSSGLVLVNNAASGPVSQVITPLKIRELLMTPDDQYEIARRVHETCEASTWRHGNCPCCRNEKESRIAVEVSESENKPTSLIDILKLPIEEVEKMSKPDEVSEKQELVQEKTRDKYLSMWRKKKGKKTQKSEVA</sequence>
<dbReference type="EMBL" id="HBII01028528">
    <property type="protein sequence ID" value="CAE0353060.1"/>
    <property type="molecule type" value="Transcribed_RNA"/>
</dbReference>
<accession>A0A7S3NCD6</accession>
<protein>
    <submittedName>
        <fullName evidence="1">Uncharacterized protein</fullName>
    </submittedName>
</protein>
<name>A0A7S3NCD6_9SPIT</name>
<evidence type="ECO:0000313" key="1">
    <source>
        <dbReference type="EMBL" id="CAE0353060.1"/>
    </source>
</evidence>
<dbReference type="AlphaFoldDB" id="A0A7S3NCD6"/>
<evidence type="ECO:0000313" key="2">
    <source>
        <dbReference type="EMBL" id="CAE0353061.1"/>
    </source>
</evidence>
<organism evidence="1">
    <name type="scientific">Euplotes harpa</name>
    <dbReference type="NCBI Taxonomy" id="151035"/>
    <lineage>
        <taxon>Eukaryota</taxon>
        <taxon>Sar</taxon>
        <taxon>Alveolata</taxon>
        <taxon>Ciliophora</taxon>
        <taxon>Intramacronucleata</taxon>
        <taxon>Spirotrichea</taxon>
        <taxon>Hypotrichia</taxon>
        <taxon>Euplotida</taxon>
        <taxon>Euplotidae</taxon>
        <taxon>Euplotes</taxon>
    </lineage>
</organism>
<gene>
    <name evidence="1" type="ORF">EHAR0213_LOCUS11976</name>
    <name evidence="2" type="ORF">EHAR0213_LOCUS11977</name>
</gene>
<dbReference type="EMBL" id="HBII01028529">
    <property type="protein sequence ID" value="CAE0353061.1"/>
    <property type="molecule type" value="Transcribed_RNA"/>
</dbReference>
<proteinExistence type="predicted"/>
<reference evidence="1" key="1">
    <citation type="submission" date="2021-01" db="EMBL/GenBank/DDBJ databases">
        <authorList>
            <person name="Corre E."/>
            <person name="Pelletier E."/>
            <person name="Niang G."/>
            <person name="Scheremetjew M."/>
            <person name="Finn R."/>
            <person name="Kale V."/>
            <person name="Holt S."/>
            <person name="Cochrane G."/>
            <person name="Meng A."/>
            <person name="Brown T."/>
            <person name="Cohen L."/>
        </authorList>
    </citation>
    <scope>NUCLEOTIDE SEQUENCE</scope>
    <source>
        <strain evidence="1">FSP1.4</strain>
    </source>
</reference>